<dbReference type="AlphaFoldDB" id="A0A917ZWP1"/>
<reference evidence="2" key="2">
    <citation type="submission" date="2020-09" db="EMBL/GenBank/DDBJ databases">
        <authorList>
            <person name="Sun Q."/>
            <person name="Zhou Y."/>
        </authorList>
    </citation>
    <scope>NUCLEOTIDE SEQUENCE</scope>
    <source>
        <strain evidence="2">CGMCC 4.7201</strain>
    </source>
</reference>
<dbReference type="EMBL" id="BMMS01000032">
    <property type="protein sequence ID" value="GGO97152.1"/>
    <property type="molecule type" value="Genomic_DNA"/>
</dbReference>
<sequence>MRASWGTRMRGDHDQDQWVPVPTPGPRRGDDSQRSGECDQPAKERADLTLRQVVFGKCLGFSPTAAFISCPCT</sequence>
<comment type="caution">
    <text evidence="2">The sequence shown here is derived from an EMBL/GenBank/DDBJ whole genome shotgun (WGS) entry which is preliminary data.</text>
</comment>
<reference evidence="2" key="1">
    <citation type="journal article" date="2014" name="Int. J. Syst. Evol. Microbiol.">
        <title>Complete genome sequence of Corynebacterium casei LMG S-19264T (=DSM 44701T), isolated from a smear-ripened cheese.</title>
        <authorList>
            <consortium name="US DOE Joint Genome Institute (JGI-PGF)"/>
            <person name="Walter F."/>
            <person name="Albersmeier A."/>
            <person name="Kalinowski J."/>
            <person name="Ruckert C."/>
        </authorList>
    </citation>
    <scope>NUCLEOTIDE SEQUENCE</scope>
    <source>
        <strain evidence="2">CGMCC 4.7201</strain>
    </source>
</reference>
<keyword evidence="3" id="KW-1185">Reference proteome</keyword>
<feature type="region of interest" description="Disordered" evidence="1">
    <location>
        <begin position="1"/>
        <end position="43"/>
    </location>
</feature>
<feature type="compositionally biased region" description="Basic and acidic residues" evidence="1">
    <location>
        <begin position="27"/>
        <end position="43"/>
    </location>
</feature>
<evidence type="ECO:0000256" key="1">
    <source>
        <dbReference type="SAM" id="MobiDB-lite"/>
    </source>
</evidence>
<gene>
    <name evidence="2" type="ORF">GCM10012280_58300</name>
</gene>
<name>A0A917ZWP1_9ACTN</name>
<organism evidence="2 3">
    <name type="scientific">Wenjunlia tyrosinilytica</name>
    <dbReference type="NCBI Taxonomy" id="1544741"/>
    <lineage>
        <taxon>Bacteria</taxon>
        <taxon>Bacillati</taxon>
        <taxon>Actinomycetota</taxon>
        <taxon>Actinomycetes</taxon>
        <taxon>Kitasatosporales</taxon>
        <taxon>Streptomycetaceae</taxon>
        <taxon>Wenjunlia</taxon>
    </lineage>
</organism>
<proteinExistence type="predicted"/>
<protein>
    <submittedName>
        <fullName evidence="2">Uncharacterized protein</fullName>
    </submittedName>
</protein>
<evidence type="ECO:0000313" key="3">
    <source>
        <dbReference type="Proteomes" id="UP000641932"/>
    </source>
</evidence>
<dbReference type="Proteomes" id="UP000641932">
    <property type="component" value="Unassembled WGS sequence"/>
</dbReference>
<accession>A0A917ZWP1</accession>
<evidence type="ECO:0000313" key="2">
    <source>
        <dbReference type="EMBL" id="GGO97152.1"/>
    </source>
</evidence>